<feature type="region of interest" description="Disordered" evidence="2">
    <location>
        <begin position="251"/>
        <end position="270"/>
    </location>
</feature>
<dbReference type="EMBL" id="KV749962">
    <property type="protein sequence ID" value="OCL06883.1"/>
    <property type="molecule type" value="Genomic_DNA"/>
</dbReference>
<keyword evidence="1" id="KW-0175">Coiled coil</keyword>
<evidence type="ECO:0000313" key="4">
    <source>
        <dbReference type="Proteomes" id="UP000250140"/>
    </source>
</evidence>
<feature type="coiled-coil region" evidence="1">
    <location>
        <begin position="285"/>
        <end position="350"/>
    </location>
</feature>
<accession>A0A8E2EYX2</accession>
<organism evidence="3 4">
    <name type="scientific">Glonium stellatum</name>
    <dbReference type="NCBI Taxonomy" id="574774"/>
    <lineage>
        <taxon>Eukaryota</taxon>
        <taxon>Fungi</taxon>
        <taxon>Dikarya</taxon>
        <taxon>Ascomycota</taxon>
        <taxon>Pezizomycotina</taxon>
        <taxon>Dothideomycetes</taxon>
        <taxon>Pleosporomycetidae</taxon>
        <taxon>Gloniales</taxon>
        <taxon>Gloniaceae</taxon>
        <taxon>Glonium</taxon>
    </lineage>
</organism>
<dbReference type="AlphaFoldDB" id="A0A8E2EYX2"/>
<gene>
    <name evidence="3" type="ORF">AOQ84DRAFT_389878</name>
</gene>
<name>A0A8E2EYX2_9PEZI</name>
<dbReference type="OrthoDB" id="3553547at2759"/>
<evidence type="ECO:0000256" key="1">
    <source>
        <dbReference type="SAM" id="Coils"/>
    </source>
</evidence>
<sequence length="530" mass="60201">MDYDEKHMVDADEDLADNRVSFPILQRQPHCPEPYKCPPYQEADASLSYGLSGSVSPASNSPHKISSAVLEEHDAVQQKLIISGGNFLEPQFIKFSSSLSAPRKNVIFPSNDPDLKQTMAGIIPLERRCPSVRKPVVRLRGEVLSLRAQLIEQRTKCLLQRPYSQAAQEKFMDLLSTAMENGNLEHAQTELDQAYQGILESNAELNQQELRTRDLEDRLCVMEYRLGKLEDKVYRDNEIALEDYGTGCEGIETSSDDLTESSSHGTAQDNIPPCLQELYSRIGDLKILQDRLEDLEFEIKQTLRIREDLASSSQAVLPEDEFLQNCRLEENQIREELARTETDVQDLRELCLREGINPDDEIYLSDPEVHSEPFTVPPNIEDSTLQQRPFFPIRSYGNAPLTGHFLTTISSARDRINLWLKEILVRSDPETPIPDPEDKAQDWDSSWIKLTHDRMDVTDQQASTSSRRSLVASVGCFEASQWTLESHRSHSKLLRPIRSDPGLPTSRPRPPKAGHDIAQRLALHRHPLVF</sequence>
<keyword evidence="4" id="KW-1185">Reference proteome</keyword>
<evidence type="ECO:0000313" key="3">
    <source>
        <dbReference type="EMBL" id="OCL06883.1"/>
    </source>
</evidence>
<reference evidence="3 4" key="1">
    <citation type="journal article" date="2016" name="Nat. Commun.">
        <title>Ectomycorrhizal ecology is imprinted in the genome of the dominant symbiotic fungus Cenococcum geophilum.</title>
        <authorList>
            <consortium name="DOE Joint Genome Institute"/>
            <person name="Peter M."/>
            <person name="Kohler A."/>
            <person name="Ohm R.A."/>
            <person name="Kuo A."/>
            <person name="Krutzmann J."/>
            <person name="Morin E."/>
            <person name="Arend M."/>
            <person name="Barry K.W."/>
            <person name="Binder M."/>
            <person name="Choi C."/>
            <person name="Clum A."/>
            <person name="Copeland A."/>
            <person name="Grisel N."/>
            <person name="Haridas S."/>
            <person name="Kipfer T."/>
            <person name="LaButti K."/>
            <person name="Lindquist E."/>
            <person name="Lipzen A."/>
            <person name="Maire R."/>
            <person name="Meier B."/>
            <person name="Mihaltcheva S."/>
            <person name="Molinier V."/>
            <person name="Murat C."/>
            <person name="Poggeler S."/>
            <person name="Quandt C.A."/>
            <person name="Sperisen C."/>
            <person name="Tritt A."/>
            <person name="Tisserant E."/>
            <person name="Crous P.W."/>
            <person name="Henrissat B."/>
            <person name="Nehls U."/>
            <person name="Egli S."/>
            <person name="Spatafora J.W."/>
            <person name="Grigoriev I.V."/>
            <person name="Martin F.M."/>
        </authorList>
    </citation>
    <scope>NUCLEOTIDE SEQUENCE [LARGE SCALE GENOMIC DNA]</scope>
    <source>
        <strain evidence="3 4">CBS 207.34</strain>
    </source>
</reference>
<protein>
    <submittedName>
        <fullName evidence="3">Uncharacterized protein</fullName>
    </submittedName>
</protein>
<feature type="region of interest" description="Disordered" evidence="2">
    <location>
        <begin position="493"/>
        <end position="514"/>
    </location>
</feature>
<proteinExistence type="predicted"/>
<dbReference type="Proteomes" id="UP000250140">
    <property type="component" value="Unassembled WGS sequence"/>
</dbReference>
<evidence type="ECO:0000256" key="2">
    <source>
        <dbReference type="SAM" id="MobiDB-lite"/>
    </source>
</evidence>